<gene>
    <name evidence="7" type="primary">rpoE_1</name>
    <name evidence="7" type="ORF">BSF38_00278</name>
</gene>
<keyword evidence="4" id="KW-0238">DNA-binding</keyword>
<dbReference type="SUPFAM" id="SSF88659">
    <property type="entry name" value="Sigma3 and sigma4 domains of RNA polymerase sigma factors"/>
    <property type="match status" value="1"/>
</dbReference>
<evidence type="ECO:0000256" key="2">
    <source>
        <dbReference type="ARBA" id="ARBA00023015"/>
    </source>
</evidence>
<evidence type="ECO:0000256" key="5">
    <source>
        <dbReference type="ARBA" id="ARBA00023163"/>
    </source>
</evidence>
<evidence type="ECO:0000256" key="4">
    <source>
        <dbReference type="ARBA" id="ARBA00023125"/>
    </source>
</evidence>
<dbReference type="InterPro" id="IPR014284">
    <property type="entry name" value="RNA_pol_sigma-70_dom"/>
</dbReference>
<dbReference type="SUPFAM" id="SSF88946">
    <property type="entry name" value="Sigma2 domain of RNA polymerase sigma factors"/>
    <property type="match status" value="1"/>
</dbReference>
<dbReference type="Proteomes" id="UP000186309">
    <property type="component" value="Chromosome"/>
</dbReference>
<organism evidence="7 8">
    <name type="scientific">Paludisphaera borealis</name>
    <dbReference type="NCBI Taxonomy" id="1387353"/>
    <lineage>
        <taxon>Bacteria</taxon>
        <taxon>Pseudomonadati</taxon>
        <taxon>Planctomycetota</taxon>
        <taxon>Planctomycetia</taxon>
        <taxon>Isosphaerales</taxon>
        <taxon>Isosphaeraceae</taxon>
        <taxon>Paludisphaera</taxon>
    </lineage>
</organism>
<dbReference type="InterPro" id="IPR007627">
    <property type="entry name" value="RNA_pol_sigma70_r2"/>
</dbReference>
<dbReference type="KEGG" id="pbor:BSF38_00278"/>
<accession>A0A1U7CIU9</accession>
<evidence type="ECO:0000313" key="7">
    <source>
        <dbReference type="EMBL" id="APW58870.1"/>
    </source>
</evidence>
<comment type="similarity">
    <text evidence="1">Belongs to the sigma-70 factor family. ECF subfamily.</text>
</comment>
<dbReference type="GO" id="GO:0003677">
    <property type="term" value="F:DNA binding"/>
    <property type="evidence" value="ECO:0007669"/>
    <property type="project" value="UniProtKB-KW"/>
</dbReference>
<name>A0A1U7CIU9_9BACT</name>
<dbReference type="Gene3D" id="1.10.1740.10">
    <property type="match status" value="1"/>
</dbReference>
<reference evidence="8" key="1">
    <citation type="submission" date="2016-12" db="EMBL/GenBank/DDBJ databases">
        <title>Comparative genomics of four Isosphaeraceae planctomycetes: a common pool of plasmids and glycoside hydrolase genes.</title>
        <authorList>
            <person name="Ivanova A."/>
        </authorList>
    </citation>
    <scope>NUCLEOTIDE SEQUENCE [LARGE SCALE GENOMIC DNA]</scope>
    <source>
        <strain evidence="8">PX4</strain>
    </source>
</reference>
<proteinExistence type="inferred from homology"/>
<dbReference type="EMBL" id="CP019082">
    <property type="protein sequence ID" value="APW58870.1"/>
    <property type="molecule type" value="Genomic_DNA"/>
</dbReference>
<dbReference type="AlphaFoldDB" id="A0A1U7CIU9"/>
<feature type="domain" description="RNA polymerase sigma-70 region 2" evidence="6">
    <location>
        <begin position="26"/>
        <end position="92"/>
    </location>
</feature>
<dbReference type="GO" id="GO:0016987">
    <property type="term" value="F:sigma factor activity"/>
    <property type="evidence" value="ECO:0007669"/>
    <property type="project" value="UniProtKB-KW"/>
</dbReference>
<dbReference type="Pfam" id="PF04542">
    <property type="entry name" value="Sigma70_r2"/>
    <property type="match status" value="1"/>
</dbReference>
<evidence type="ECO:0000256" key="3">
    <source>
        <dbReference type="ARBA" id="ARBA00023082"/>
    </source>
</evidence>
<sequence length="203" mass="23831">MTDTDTRASVILGVRDKDPDRWREFYTIYRPMLFAYLRKQGLSEFDAHDVLQDIFVKLIEKISTYDRTRTRFRTWLFTVARNALIDKARRQKVQKKALDEWAKRMLDDNPSESRKMEEVWQKIHCERILAYAVSKVRAHTSTVVWSCFEQRIFKNRPGAEIAAELGVSTNAVFVYTCRVLRKIRTICDEYGEDLSHAPSDGVS</sequence>
<protein>
    <submittedName>
        <fullName evidence="7">ECF RNA polymerase sigma factor RpoE</fullName>
    </submittedName>
</protein>
<dbReference type="GO" id="GO:0006352">
    <property type="term" value="P:DNA-templated transcription initiation"/>
    <property type="evidence" value="ECO:0007669"/>
    <property type="project" value="InterPro"/>
</dbReference>
<dbReference type="InterPro" id="IPR013325">
    <property type="entry name" value="RNA_pol_sigma_r2"/>
</dbReference>
<evidence type="ECO:0000259" key="6">
    <source>
        <dbReference type="Pfam" id="PF04542"/>
    </source>
</evidence>
<keyword evidence="8" id="KW-1185">Reference proteome</keyword>
<dbReference type="InterPro" id="IPR013324">
    <property type="entry name" value="RNA_pol_sigma_r3/r4-like"/>
</dbReference>
<dbReference type="InterPro" id="IPR039425">
    <property type="entry name" value="RNA_pol_sigma-70-like"/>
</dbReference>
<evidence type="ECO:0000313" key="8">
    <source>
        <dbReference type="Proteomes" id="UP000186309"/>
    </source>
</evidence>
<dbReference type="PANTHER" id="PTHR43133">
    <property type="entry name" value="RNA POLYMERASE ECF-TYPE SIGMA FACTO"/>
    <property type="match status" value="1"/>
</dbReference>
<dbReference type="RefSeq" id="WP_076343127.1">
    <property type="nucleotide sequence ID" value="NZ_CP019082.1"/>
</dbReference>
<dbReference type="PANTHER" id="PTHR43133:SF8">
    <property type="entry name" value="RNA POLYMERASE SIGMA FACTOR HI_1459-RELATED"/>
    <property type="match status" value="1"/>
</dbReference>
<keyword evidence="5" id="KW-0804">Transcription</keyword>
<keyword evidence="2" id="KW-0805">Transcription regulation</keyword>
<keyword evidence="3" id="KW-0731">Sigma factor</keyword>
<dbReference type="NCBIfam" id="TIGR02937">
    <property type="entry name" value="sigma70-ECF"/>
    <property type="match status" value="1"/>
</dbReference>
<evidence type="ECO:0000256" key="1">
    <source>
        <dbReference type="ARBA" id="ARBA00010641"/>
    </source>
</evidence>